<feature type="non-terminal residue" evidence="8">
    <location>
        <position position="253"/>
    </location>
</feature>
<evidence type="ECO:0000256" key="3">
    <source>
        <dbReference type="ARBA" id="ARBA00013061"/>
    </source>
</evidence>
<comment type="caution">
    <text evidence="8">The sequence shown here is derived from an EMBL/GenBank/DDBJ whole genome shotgun (WGS) entry which is preliminary data.</text>
</comment>
<evidence type="ECO:0000256" key="7">
    <source>
        <dbReference type="ARBA" id="ARBA00022840"/>
    </source>
</evidence>
<gene>
    <name evidence="8" type="ORF">S01H1_61313</name>
</gene>
<dbReference type="SUPFAM" id="SSF53748">
    <property type="entry name" value="Phosphoglycerate kinase"/>
    <property type="match status" value="1"/>
</dbReference>
<evidence type="ECO:0000256" key="4">
    <source>
        <dbReference type="ARBA" id="ARBA00022679"/>
    </source>
</evidence>
<proteinExistence type="inferred from homology"/>
<dbReference type="GO" id="GO:0043531">
    <property type="term" value="F:ADP binding"/>
    <property type="evidence" value="ECO:0007669"/>
    <property type="project" value="TreeGrafter"/>
</dbReference>
<keyword evidence="5" id="KW-0547">Nucleotide-binding</keyword>
<dbReference type="GO" id="GO:0004618">
    <property type="term" value="F:phosphoglycerate kinase activity"/>
    <property type="evidence" value="ECO:0007669"/>
    <property type="project" value="UniProtKB-EC"/>
</dbReference>
<comment type="catalytic activity">
    <reaction evidence="1">
        <text>(2R)-3-phosphoglycerate + ATP = (2R)-3-phospho-glyceroyl phosphate + ADP</text>
        <dbReference type="Rhea" id="RHEA:14801"/>
        <dbReference type="ChEBI" id="CHEBI:30616"/>
        <dbReference type="ChEBI" id="CHEBI:57604"/>
        <dbReference type="ChEBI" id="CHEBI:58272"/>
        <dbReference type="ChEBI" id="CHEBI:456216"/>
        <dbReference type="EC" id="2.7.2.3"/>
    </reaction>
</comment>
<evidence type="ECO:0000256" key="2">
    <source>
        <dbReference type="ARBA" id="ARBA00008982"/>
    </source>
</evidence>
<dbReference type="InterPro" id="IPR036043">
    <property type="entry name" value="Phosphoglycerate_kinase_sf"/>
</dbReference>
<dbReference type="PRINTS" id="PR00477">
    <property type="entry name" value="PHGLYCKINASE"/>
</dbReference>
<keyword evidence="7" id="KW-0067">ATP-binding</keyword>
<protein>
    <recommendedName>
        <fullName evidence="3">phosphoglycerate kinase</fullName>
        <ecNumber evidence="3">2.7.2.3</ecNumber>
    </recommendedName>
</protein>
<dbReference type="Gene3D" id="3.40.50.1260">
    <property type="entry name" value="Phosphoglycerate kinase, N-terminal domain"/>
    <property type="match status" value="2"/>
</dbReference>
<accession>X0X8U4</accession>
<name>X0X8U4_9ZZZZ</name>
<keyword evidence="4" id="KW-0808">Transferase</keyword>
<dbReference type="EMBL" id="BARS01040194">
    <property type="protein sequence ID" value="GAG33073.1"/>
    <property type="molecule type" value="Genomic_DNA"/>
</dbReference>
<evidence type="ECO:0000256" key="1">
    <source>
        <dbReference type="ARBA" id="ARBA00000642"/>
    </source>
</evidence>
<keyword evidence="6" id="KW-0418">Kinase</keyword>
<dbReference type="PANTHER" id="PTHR11406">
    <property type="entry name" value="PHOSPHOGLYCERATE KINASE"/>
    <property type="match status" value="1"/>
</dbReference>
<feature type="non-terminal residue" evidence="8">
    <location>
        <position position="1"/>
    </location>
</feature>
<dbReference type="GO" id="GO:0006096">
    <property type="term" value="P:glycolytic process"/>
    <property type="evidence" value="ECO:0007669"/>
    <property type="project" value="InterPro"/>
</dbReference>
<organism evidence="8">
    <name type="scientific">marine sediment metagenome</name>
    <dbReference type="NCBI Taxonomy" id="412755"/>
    <lineage>
        <taxon>unclassified sequences</taxon>
        <taxon>metagenomes</taxon>
        <taxon>ecological metagenomes</taxon>
    </lineage>
</organism>
<dbReference type="InterPro" id="IPR001576">
    <property type="entry name" value="Phosphoglycerate_kinase"/>
</dbReference>
<evidence type="ECO:0000256" key="5">
    <source>
        <dbReference type="ARBA" id="ARBA00022741"/>
    </source>
</evidence>
<reference evidence="8" key="1">
    <citation type="journal article" date="2014" name="Front. Microbiol.">
        <title>High frequency of phylogenetically diverse reductive dehalogenase-homologous genes in deep subseafloor sedimentary metagenomes.</title>
        <authorList>
            <person name="Kawai M."/>
            <person name="Futagami T."/>
            <person name="Toyoda A."/>
            <person name="Takaki Y."/>
            <person name="Nishi S."/>
            <person name="Hori S."/>
            <person name="Arai W."/>
            <person name="Tsubouchi T."/>
            <person name="Morono Y."/>
            <person name="Uchiyama I."/>
            <person name="Ito T."/>
            <person name="Fujiyama A."/>
            <person name="Inagaki F."/>
            <person name="Takami H."/>
        </authorList>
    </citation>
    <scope>NUCLEOTIDE SEQUENCE</scope>
    <source>
        <strain evidence="8">Expedition CK06-06</strain>
    </source>
</reference>
<dbReference type="PANTHER" id="PTHR11406:SF23">
    <property type="entry name" value="PHOSPHOGLYCERATE KINASE 1, CHLOROPLASTIC-RELATED"/>
    <property type="match status" value="1"/>
</dbReference>
<dbReference type="InterPro" id="IPR015824">
    <property type="entry name" value="Phosphoglycerate_kinase_N"/>
</dbReference>
<sequence>EKGTGRILDDLRIRAALPTIQYLRGEGARLVLCSHLGRPRGQVVESLRLASVAERLGELLGAPAAAARDCTGAEAREAVDALRPGGVLLLENLRFHPEEEANEPGFAGQLASLAEVFVNDAFGAAHRAHASTAGVARHLPAVAGFLMEKEIDYLNRAVGNPDRPFAAIIGGAKISDKIGVLRKLLTKADALMVGGGMANTFLKARGCQVSESLVEDDRLDSARSIMEDADGKGVPLLLPTDAVAADRFAADAN</sequence>
<dbReference type="EC" id="2.7.2.3" evidence="3"/>
<dbReference type="FunFam" id="3.40.50.1260:FF:000006">
    <property type="entry name" value="Phosphoglycerate kinase"/>
    <property type="match status" value="1"/>
</dbReference>
<dbReference type="GO" id="GO:0006094">
    <property type="term" value="P:gluconeogenesis"/>
    <property type="evidence" value="ECO:0007669"/>
    <property type="project" value="TreeGrafter"/>
</dbReference>
<dbReference type="GO" id="GO:0005524">
    <property type="term" value="F:ATP binding"/>
    <property type="evidence" value="ECO:0007669"/>
    <property type="project" value="UniProtKB-KW"/>
</dbReference>
<dbReference type="Pfam" id="PF00162">
    <property type="entry name" value="PGK"/>
    <property type="match status" value="1"/>
</dbReference>
<evidence type="ECO:0000313" key="8">
    <source>
        <dbReference type="EMBL" id="GAG33073.1"/>
    </source>
</evidence>
<dbReference type="GO" id="GO:0005829">
    <property type="term" value="C:cytosol"/>
    <property type="evidence" value="ECO:0007669"/>
    <property type="project" value="TreeGrafter"/>
</dbReference>
<evidence type="ECO:0000256" key="6">
    <source>
        <dbReference type="ARBA" id="ARBA00022777"/>
    </source>
</evidence>
<dbReference type="AlphaFoldDB" id="X0X8U4"/>
<comment type="similarity">
    <text evidence="2">Belongs to the phosphoglycerate kinase family.</text>
</comment>